<gene>
    <name evidence="3" type="ORF">GcC1_078025</name>
</gene>
<evidence type="ECO:0008006" key="5">
    <source>
        <dbReference type="Google" id="ProtNLM"/>
    </source>
</evidence>
<dbReference type="EMBL" id="MCBR01007844">
    <property type="protein sequence ID" value="RKF75497.1"/>
    <property type="molecule type" value="Genomic_DNA"/>
</dbReference>
<evidence type="ECO:0000256" key="1">
    <source>
        <dbReference type="SAM" id="MobiDB-lite"/>
    </source>
</evidence>
<dbReference type="AlphaFoldDB" id="A0A420ILU5"/>
<comment type="caution">
    <text evidence="3">The sequence shown here is derived from an EMBL/GenBank/DDBJ whole genome shotgun (WGS) entry which is preliminary data.</text>
</comment>
<accession>A0A420ILU5</accession>
<feature type="region of interest" description="Disordered" evidence="1">
    <location>
        <begin position="87"/>
        <end position="134"/>
    </location>
</feature>
<organism evidence="3 4">
    <name type="scientific">Golovinomyces cichoracearum</name>
    <dbReference type="NCBI Taxonomy" id="62708"/>
    <lineage>
        <taxon>Eukaryota</taxon>
        <taxon>Fungi</taxon>
        <taxon>Dikarya</taxon>
        <taxon>Ascomycota</taxon>
        <taxon>Pezizomycotina</taxon>
        <taxon>Leotiomycetes</taxon>
        <taxon>Erysiphales</taxon>
        <taxon>Erysiphaceae</taxon>
        <taxon>Golovinomyces</taxon>
    </lineage>
</organism>
<keyword evidence="2" id="KW-0732">Signal</keyword>
<proteinExistence type="predicted"/>
<sequence>MFIQIFMAIMAFAQVIVKATTPPACLIGAIGAQPSPADFKVVCGNLQQQVISKITEKCTNATTYSAAMSAYAATCLSEASIKVEMKNDTDSKLRSTTVASDRKSPATPVPKSGSTQSPSTVAEQPSKPPSSIANYKNPSTAIKLLTFGTIASIFL</sequence>
<dbReference type="Proteomes" id="UP000285405">
    <property type="component" value="Unassembled WGS sequence"/>
</dbReference>
<dbReference type="OrthoDB" id="4776947at2759"/>
<feature type="chain" id="PRO_5019533143" description="Gpi anchored cell wall protein" evidence="2">
    <location>
        <begin position="20"/>
        <end position="155"/>
    </location>
</feature>
<evidence type="ECO:0000313" key="4">
    <source>
        <dbReference type="Proteomes" id="UP000285405"/>
    </source>
</evidence>
<reference evidence="3 4" key="1">
    <citation type="journal article" date="2018" name="BMC Genomics">
        <title>Comparative genome analyses reveal sequence features reflecting distinct modes of host-adaptation between dicot and monocot powdery mildew.</title>
        <authorList>
            <person name="Wu Y."/>
            <person name="Ma X."/>
            <person name="Pan Z."/>
            <person name="Kale S.D."/>
            <person name="Song Y."/>
            <person name="King H."/>
            <person name="Zhang Q."/>
            <person name="Presley C."/>
            <person name="Deng X."/>
            <person name="Wei C.I."/>
            <person name="Xiao S."/>
        </authorList>
    </citation>
    <scope>NUCLEOTIDE SEQUENCE [LARGE SCALE GENOMIC DNA]</scope>
    <source>
        <strain evidence="3">UCSC1</strain>
    </source>
</reference>
<evidence type="ECO:0000256" key="2">
    <source>
        <dbReference type="SAM" id="SignalP"/>
    </source>
</evidence>
<feature type="signal peptide" evidence="2">
    <location>
        <begin position="1"/>
        <end position="19"/>
    </location>
</feature>
<name>A0A420ILU5_9PEZI</name>
<protein>
    <recommendedName>
        <fullName evidence="5">Gpi anchored cell wall protein</fullName>
    </recommendedName>
</protein>
<evidence type="ECO:0000313" key="3">
    <source>
        <dbReference type="EMBL" id="RKF75497.1"/>
    </source>
</evidence>
<feature type="compositionally biased region" description="Polar residues" evidence="1">
    <location>
        <begin position="112"/>
        <end position="134"/>
    </location>
</feature>